<gene>
    <name evidence="2" type="ORF">LMJ30_03410</name>
</gene>
<feature type="chain" id="PRO_5046230212" description="Copper resistance protein K" evidence="1">
    <location>
        <begin position="22"/>
        <end position="128"/>
    </location>
</feature>
<proteinExistence type="predicted"/>
<protein>
    <recommendedName>
        <fullName evidence="4">Copper resistance protein K</fullName>
    </recommendedName>
</protein>
<evidence type="ECO:0008006" key="4">
    <source>
        <dbReference type="Google" id="ProtNLM"/>
    </source>
</evidence>
<reference evidence="2 3" key="1">
    <citation type="submission" date="2021-11" db="EMBL/GenBank/DDBJ databases">
        <authorList>
            <person name="Huq M.A."/>
        </authorList>
    </citation>
    <scope>NUCLEOTIDE SEQUENCE [LARGE SCALE GENOMIC DNA]</scope>
    <source>
        <strain evidence="2 3">MAHUQ-52</strain>
    </source>
</reference>
<name>A0ABS8IQ78_9BURK</name>
<keyword evidence="1" id="KW-0732">Signal</keyword>
<comment type="caution">
    <text evidence="2">The sequence shown here is derived from an EMBL/GenBank/DDBJ whole genome shotgun (WGS) entry which is preliminary data.</text>
</comment>
<organism evidence="2 3">
    <name type="scientific">Massilia agrisoli</name>
    <dbReference type="NCBI Taxonomy" id="2892444"/>
    <lineage>
        <taxon>Bacteria</taxon>
        <taxon>Pseudomonadati</taxon>
        <taxon>Pseudomonadota</taxon>
        <taxon>Betaproteobacteria</taxon>
        <taxon>Burkholderiales</taxon>
        <taxon>Oxalobacteraceae</taxon>
        <taxon>Telluria group</taxon>
        <taxon>Massilia</taxon>
    </lineage>
</organism>
<evidence type="ECO:0000256" key="1">
    <source>
        <dbReference type="SAM" id="SignalP"/>
    </source>
</evidence>
<feature type="signal peptide" evidence="1">
    <location>
        <begin position="1"/>
        <end position="21"/>
    </location>
</feature>
<dbReference type="EMBL" id="JAJHPV010000004">
    <property type="protein sequence ID" value="MCC6070008.1"/>
    <property type="molecule type" value="Genomic_DNA"/>
</dbReference>
<evidence type="ECO:0000313" key="2">
    <source>
        <dbReference type="EMBL" id="MCC6070008.1"/>
    </source>
</evidence>
<dbReference type="Proteomes" id="UP001198701">
    <property type="component" value="Unassembled WGS sequence"/>
</dbReference>
<dbReference type="RefSeq" id="WP_229430932.1">
    <property type="nucleotide sequence ID" value="NZ_JAJHPV010000004.1"/>
</dbReference>
<keyword evidence="3" id="KW-1185">Reference proteome</keyword>
<evidence type="ECO:0000313" key="3">
    <source>
        <dbReference type="Proteomes" id="UP001198701"/>
    </source>
</evidence>
<sequence length="128" mass="14093">MRTLYVLALAAAASFATFSTAAAQAPDAAGPAGTTIQVTGVPMARYRLDTEGFNYYKGTYELSNGKYMRVSNRGKRFFAEIDGERRAELIPVGRNVFIAPGADMIMLFDEVYNGRMNDVVIRPRRQVG</sequence>
<accession>A0ABS8IQ78</accession>